<gene>
    <name evidence="1" type="ORF">LCGC14_2329180</name>
</gene>
<dbReference type="AlphaFoldDB" id="A0A0F9ET18"/>
<comment type="caution">
    <text evidence="1">The sequence shown here is derived from an EMBL/GenBank/DDBJ whole genome shotgun (WGS) entry which is preliminary data.</text>
</comment>
<dbReference type="EMBL" id="LAZR01033438">
    <property type="protein sequence ID" value="KKL48075.1"/>
    <property type="molecule type" value="Genomic_DNA"/>
</dbReference>
<sequence>MNSMMTPEEIIQGRELIALAKRNCQYYRRVYFDAAANEWLLDYVVTLPLCPSIWRLGDYRQARKKLRIFADEN</sequence>
<name>A0A0F9ET18_9ZZZZ</name>
<accession>A0A0F9ET18</accession>
<organism evidence="1">
    <name type="scientific">marine sediment metagenome</name>
    <dbReference type="NCBI Taxonomy" id="412755"/>
    <lineage>
        <taxon>unclassified sequences</taxon>
        <taxon>metagenomes</taxon>
        <taxon>ecological metagenomes</taxon>
    </lineage>
</organism>
<protein>
    <submittedName>
        <fullName evidence="1">Uncharacterized protein</fullName>
    </submittedName>
</protein>
<evidence type="ECO:0000313" key="1">
    <source>
        <dbReference type="EMBL" id="KKL48075.1"/>
    </source>
</evidence>
<reference evidence="1" key="1">
    <citation type="journal article" date="2015" name="Nature">
        <title>Complex archaea that bridge the gap between prokaryotes and eukaryotes.</title>
        <authorList>
            <person name="Spang A."/>
            <person name="Saw J.H."/>
            <person name="Jorgensen S.L."/>
            <person name="Zaremba-Niedzwiedzka K."/>
            <person name="Martijn J."/>
            <person name="Lind A.E."/>
            <person name="van Eijk R."/>
            <person name="Schleper C."/>
            <person name="Guy L."/>
            <person name="Ettema T.J."/>
        </authorList>
    </citation>
    <scope>NUCLEOTIDE SEQUENCE</scope>
</reference>
<proteinExistence type="predicted"/>